<feature type="transmembrane region" description="Helical" evidence="1">
    <location>
        <begin position="101"/>
        <end position="117"/>
    </location>
</feature>
<evidence type="ECO:0000313" key="3">
    <source>
        <dbReference type="EMBL" id="KAK6184211.1"/>
    </source>
</evidence>
<evidence type="ECO:0000259" key="2">
    <source>
        <dbReference type="Pfam" id="PF06762"/>
    </source>
</evidence>
<keyword evidence="1" id="KW-0256">Endoplasmic reticulum</keyword>
<feature type="transmembrane region" description="Helical" evidence="1">
    <location>
        <begin position="74"/>
        <end position="94"/>
    </location>
</feature>
<reference evidence="3 4" key="1">
    <citation type="submission" date="2024-01" db="EMBL/GenBank/DDBJ databases">
        <title>The genome of the rayed Mediterranean limpet Patella caerulea (Linnaeus, 1758).</title>
        <authorList>
            <person name="Anh-Thu Weber A."/>
            <person name="Halstead-Nussloch G."/>
        </authorList>
    </citation>
    <scope>NUCLEOTIDE SEQUENCE [LARGE SCALE GENOMIC DNA]</scope>
    <source>
        <strain evidence="3">AATW-2023a</strain>
        <tissue evidence="3">Whole specimen</tissue>
    </source>
</reference>
<dbReference type="InterPro" id="IPR057434">
    <property type="entry name" value="LMF1/2_N"/>
</dbReference>
<keyword evidence="4" id="KW-1185">Reference proteome</keyword>
<dbReference type="GO" id="GO:0051604">
    <property type="term" value="P:protein maturation"/>
    <property type="evidence" value="ECO:0007669"/>
    <property type="project" value="InterPro"/>
</dbReference>
<dbReference type="EMBL" id="JAZGQO010000006">
    <property type="protein sequence ID" value="KAK6184211.1"/>
    <property type="molecule type" value="Genomic_DNA"/>
</dbReference>
<sequence length="255" mass="29463">MPEMKKTRDVFLWCMSVVYLFAFASLYVQIPGLYGDNGVLPAKLALNTEANSWQELLDGQPTLLKLTPKLGLDVQTGMDLLCLGGILISFFCMVSRGGRDVVSFTLLWMLYLSLYQVGQTFMWFQWDILLLEAGFLTILIAPFKIQIPKLKFAPSHHHDRITMWLVKWLLFRLMFASGVVKLTSKCPTWWGLTALTHHFETQCIPTPFAWFWHQFPTWFLKLSCALTYVIEIPIPFLFFAPVRSLRIFAFFAQVC</sequence>
<dbReference type="Pfam" id="PF06762">
    <property type="entry name" value="LMF1"/>
    <property type="match status" value="1"/>
</dbReference>
<keyword evidence="1" id="KW-1133">Transmembrane helix</keyword>
<feature type="transmembrane region" description="Helical" evidence="1">
    <location>
        <begin position="218"/>
        <end position="240"/>
    </location>
</feature>
<feature type="domain" description="Lipase maturation factor 1/2 N-terminal" evidence="2">
    <location>
        <begin position="122"/>
        <end position="254"/>
    </location>
</feature>
<keyword evidence="1" id="KW-0812">Transmembrane</keyword>
<dbReference type="AlphaFoldDB" id="A0AAN8Q1D4"/>
<feature type="transmembrane region" description="Helical" evidence="1">
    <location>
        <begin position="164"/>
        <end position="183"/>
    </location>
</feature>
<gene>
    <name evidence="3" type="ORF">SNE40_006724</name>
</gene>
<keyword evidence="1" id="KW-0472">Membrane</keyword>
<organism evidence="3 4">
    <name type="scientific">Patella caerulea</name>
    <name type="common">Rayed Mediterranean limpet</name>
    <dbReference type="NCBI Taxonomy" id="87958"/>
    <lineage>
        <taxon>Eukaryota</taxon>
        <taxon>Metazoa</taxon>
        <taxon>Spiralia</taxon>
        <taxon>Lophotrochozoa</taxon>
        <taxon>Mollusca</taxon>
        <taxon>Gastropoda</taxon>
        <taxon>Patellogastropoda</taxon>
        <taxon>Patelloidea</taxon>
        <taxon>Patellidae</taxon>
        <taxon>Patella</taxon>
    </lineage>
</organism>
<evidence type="ECO:0000256" key="1">
    <source>
        <dbReference type="RuleBase" id="RU361229"/>
    </source>
</evidence>
<dbReference type="PANTHER" id="PTHR14463:SF5">
    <property type="entry name" value="LIPASE MATURATION FACTOR 2"/>
    <property type="match status" value="1"/>
</dbReference>
<dbReference type="PANTHER" id="PTHR14463">
    <property type="entry name" value="LIPASE MATURATION FACTOR"/>
    <property type="match status" value="1"/>
</dbReference>
<evidence type="ECO:0000313" key="4">
    <source>
        <dbReference type="Proteomes" id="UP001347796"/>
    </source>
</evidence>
<comment type="similarity">
    <text evidence="1">Belongs to the lipase maturation factor family.</text>
</comment>
<comment type="function">
    <text evidence="1">Involved in the maturation of specific proteins in the endoplasmic reticulum.</text>
</comment>
<dbReference type="Proteomes" id="UP001347796">
    <property type="component" value="Unassembled WGS sequence"/>
</dbReference>
<accession>A0AAN8Q1D4</accession>
<name>A0AAN8Q1D4_PATCE</name>
<dbReference type="InterPro" id="IPR009613">
    <property type="entry name" value="LMF"/>
</dbReference>
<comment type="caution">
    <text evidence="3">The sequence shown here is derived from an EMBL/GenBank/DDBJ whole genome shotgun (WGS) entry which is preliminary data.</text>
</comment>
<feature type="transmembrane region" description="Helical" evidence="1">
    <location>
        <begin position="12"/>
        <end position="30"/>
    </location>
</feature>
<protein>
    <recommendedName>
        <fullName evidence="1">Lipase maturation factor</fullName>
    </recommendedName>
</protein>
<feature type="transmembrane region" description="Helical" evidence="1">
    <location>
        <begin position="123"/>
        <end position="143"/>
    </location>
</feature>
<dbReference type="GO" id="GO:0005789">
    <property type="term" value="C:endoplasmic reticulum membrane"/>
    <property type="evidence" value="ECO:0007669"/>
    <property type="project" value="UniProtKB-SubCell"/>
</dbReference>
<proteinExistence type="inferred from homology"/>
<comment type="subcellular location">
    <subcellularLocation>
        <location evidence="1">Endoplasmic reticulum membrane</location>
        <topology evidence="1">Multi-pass membrane protein</topology>
    </subcellularLocation>
</comment>